<dbReference type="Proteomes" id="UP000054097">
    <property type="component" value="Unassembled WGS sequence"/>
</dbReference>
<evidence type="ECO:0000313" key="4">
    <source>
        <dbReference type="Proteomes" id="UP000054097"/>
    </source>
</evidence>
<dbReference type="InterPro" id="IPR001110">
    <property type="entry name" value="UPF0012_CS"/>
</dbReference>
<organism evidence="3 4">
    <name type="scientific">Serendipita vermifera MAFF 305830</name>
    <dbReference type="NCBI Taxonomy" id="933852"/>
    <lineage>
        <taxon>Eukaryota</taxon>
        <taxon>Fungi</taxon>
        <taxon>Dikarya</taxon>
        <taxon>Basidiomycota</taxon>
        <taxon>Agaricomycotina</taxon>
        <taxon>Agaricomycetes</taxon>
        <taxon>Sebacinales</taxon>
        <taxon>Serendipitaceae</taxon>
        <taxon>Serendipita</taxon>
    </lineage>
</organism>
<protein>
    <recommendedName>
        <fullName evidence="2">CN hydrolase domain-containing protein</fullName>
    </recommendedName>
</protein>
<proteinExistence type="predicted"/>
<dbReference type="PROSITE" id="PS01227">
    <property type="entry name" value="UPF0012"/>
    <property type="match status" value="1"/>
</dbReference>
<keyword evidence="1" id="KW-0378">Hydrolase</keyword>
<gene>
    <name evidence="3" type="ORF">M408DRAFT_247558</name>
</gene>
<reference evidence="3 4" key="1">
    <citation type="submission" date="2014-04" db="EMBL/GenBank/DDBJ databases">
        <authorList>
            <consortium name="DOE Joint Genome Institute"/>
            <person name="Kuo A."/>
            <person name="Zuccaro A."/>
            <person name="Kohler A."/>
            <person name="Nagy L.G."/>
            <person name="Floudas D."/>
            <person name="Copeland A."/>
            <person name="Barry K.W."/>
            <person name="Cichocki N."/>
            <person name="Veneault-Fourrey C."/>
            <person name="LaButti K."/>
            <person name="Lindquist E.A."/>
            <person name="Lipzen A."/>
            <person name="Lundell T."/>
            <person name="Morin E."/>
            <person name="Murat C."/>
            <person name="Sun H."/>
            <person name="Tunlid A."/>
            <person name="Henrissat B."/>
            <person name="Grigoriev I.V."/>
            <person name="Hibbett D.S."/>
            <person name="Martin F."/>
            <person name="Nordberg H.P."/>
            <person name="Cantor M.N."/>
            <person name="Hua S.X."/>
        </authorList>
    </citation>
    <scope>NUCLEOTIDE SEQUENCE [LARGE SCALE GENOMIC DNA]</scope>
    <source>
        <strain evidence="3 4">MAFF 305830</strain>
    </source>
</reference>
<evidence type="ECO:0000313" key="3">
    <source>
        <dbReference type="EMBL" id="KIM23997.1"/>
    </source>
</evidence>
<dbReference type="Gene3D" id="3.60.110.10">
    <property type="entry name" value="Carbon-nitrogen hydrolase"/>
    <property type="match status" value="1"/>
</dbReference>
<dbReference type="Pfam" id="PF00795">
    <property type="entry name" value="CN_hydrolase"/>
    <property type="match status" value="1"/>
</dbReference>
<dbReference type="AlphaFoldDB" id="A0A0C2X3P5"/>
<dbReference type="InterPro" id="IPR003010">
    <property type="entry name" value="C-N_Hydrolase"/>
</dbReference>
<dbReference type="InterPro" id="IPR036526">
    <property type="entry name" value="C-N_Hydrolase_sf"/>
</dbReference>
<dbReference type="PROSITE" id="PS50263">
    <property type="entry name" value="CN_HYDROLASE"/>
    <property type="match status" value="1"/>
</dbReference>
<feature type="domain" description="CN hydrolase" evidence="2">
    <location>
        <begin position="1"/>
        <end position="259"/>
    </location>
</feature>
<dbReference type="InterPro" id="IPR045254">
    <property type="entry name" value="Nit1/2_C-N_Hydrolase"/>
</dbReference>
<evidence type="ECO:0000256" key="1">
    <source>
        <dbReference type="ARBA" id="ARBA00022801"/>
    </source>
</evidence>
<name>A0A0C2X3P5_SERVB</name>
<dbReference type="HOGENOM" id="CLU_030130_1_2_1"/>
<keyword evidence="4" id="KW-1185">Reference proteome</keyword>
<dbReference type="CDD" id="cd07572">
    <property type="entry name" value="nit"/>
    <property type="match status" value="1"/>
</dbReference>
<dbReference type="GO" id="GO:0016811">
    <property type="term" value="F:hydrolase activity, acting on carbon-nitrogen (but not peptide) bonds, in linear amides"/>
    <property type="evidence" value="ECO:0007669"/>
    <property type="project" value="InterPro"/>
</dbReference>
<evidence type="ECO:0000259" key="2">
    <source>
        <dbReference type="PROSITE" id="PS50263"/>
    </source>
</evidence>
<dbReference type="EMBL" id="KN824329">
    <property type="protein sequence ID" value="KIM23997.1"/>
    <property type="molecule type" value="Genomic_DNA"/>
</dbReference>
<sequence length="288" mass="31687">MLVAVAQICSTPSVARNLKICKGIIERAASNGARLVYLPEASDFIAPSADVLALSSPLHQSVFLNGIREAAKNSQTWIGVGVHERKDDPNEQRVYNTHLLIDPQGDIKGRYEKLHLFDVDLKGPRGPTLESKTTIAGKVILPPINTVAGKVGLLTCYDIRFPEPSLLLRQKGAEILTYPSAFTVKTGQAHWETLLRARAIETQSYVLAPAQIGEHFPNRSSYGRAMIVDAWGCIIADATDIASPEALQDGVYVSAEIDLETLSRIRDEMPLWNQRRSDVYRLDSTPEA</sequence>
<dbReference type="PANTHER" id="PTHR23088">
    <property type="entry name" value="NITRILASE-RELATED"/>
    <property type="match status" value="1"/>
</dbReference>
<dbReference type="SUPFAM" id="SSF56317">
    <property type="entry name" value="Carbon-nitrogen hydrolase"/>
    <property type="match status" value="1"/>
</dbReference>
<dbReference type="OrthoDB" id="10250282at2759"/>
<accession>A0A0C2X3P5</accession>
<dbReference type="STRING" id="933852.A0A0C2X3P5"/>
<dbReference type="PANTHER" id="PTHR23088:SF27">
    <property type="entry name" value="DEAMINATED GLUTATHIONE AMIDASE"/>
    <property type="match status" value="1"/>
</dbReference>
<reference evidence="4" key="2">
    <citation type="submission" date="2015-01" db="EMBL/GenBank/DDBJ databases">
        <title>Evolutionary Origins and Diversification of the Mycorrhizal Mutualists.</title>
        <authorList>
            <consortium name="DOE Joint Genome Institute"/>
            <consortium name="Mycorrhizal Genomics Consortium"/>
            <person name="Kohler A."/>
            <person name="Kuo A."/>
            <person name="Nagy L.G."/>
            <person name="Floudas D."/>
            <person name="Copeland A."/>
            <person name="Barry K.W."/>
            <person name="Cichocki N."/>
            <person name="Veneault-Fourrey C."/>
            <person name="LaButti K."/>
            <person name="Lindquist E.A."/>
            <person name="Lipzen A."/>
            <person name="Lundell T."/>
            <person name="Morin E."/>
            <person name="Murat C."/>
            <person name="Riley R."/>
            <person name="Ohm R."/>
            <person name="Sun H."/>
            <person name="Tunlid A."/>
            <person name="Henrissat B."/>
            <person name="Grigoriev I.V."/>
            <person name="Hibbett D.S."/>
            <person name="Martin F."/>
        </authorList>
    </citation>
    <scope>NUCLEOTIDE SEQUENCE [LARGE SCALE GENOMIC DNA]</scope>
    <source>
        <strain evidence="4">MAFF 305830</strain>
    </source>
</reference>